<evidence type="ECO:0000256" key="2">
    <source>
        <dbReference type="SAM" id="Phobius"/>
    </source>
</evidence>
<keyword evidence="2" id="KW-0472">Membrane</keyword>
<dbReference type="Proteomes" id="UP000605846">
    <property type="component" value="Unassembled WGS sequence"/>
</dbReference>
<accession>A0A8H7BET0</accession>
<organism evidence="3 4">
    <name type="scientific">Apophysomyces ossiformis</name>
    <dbReference type="NCBI Taxonomy" id="679940"/>
    <lineage>
        <taxon>Eukaryota</taxon>
        <taxon>Fungi</taxon>
        <taxon>Fungi incertae sedis</taxon>
        <taxon>Mucoromycota</taxon>
        <taxon>Mucoromycotina</taxon>
        <taxon>Mucoromycetes</taxon>
        <taxon>Mucorales</taxon>
        <taxon>Mucorineae</taxon>
        <taxon>Mucoraceae</taxon>
        <taxon>Apophysomyces</taxon>
    </lineage>
</organism>
<feature type="compositionally biased region" description="Basic residues" evidence="1">
    <location>
        <begin position="219"/>
        <end position="230"/>
    </location>
</feature>
<dbReference type="AlphaFoldDB" id="A0A8H7BET0"/>
<evidence type="ECO:0000256" key="1">
    <source>
        <dbReference type="SAM" id="MobiDB-lite"/>
    </source>
</evidence>
<evidence type="ECO:0000313" key="4">
    <source>
        <dbReference type="Proteomes" id="UP000605846"/>
    </source>
</evidence>
<feature type="compositionally biased region" description="Basic and acidic residues" evidence="1">
    <location>
        <begin position="253"/>
        <end position="264"/>
    </location>
</feature>
<dbReference type="OrthoDB" id="10263751at2759"/>
<sequence>MYELRRHELVGLIWVIVSPAIAGYTLQYSRYFLSNHERYLSSFNVTVFVLAASIKPLAHVMTLLRERTLYLQSEMQLQETPTEILQRKLDAMEEELVGLQKAFATKKDLGQVTNGLTPTVQQLSKAVKRLEKKELDLRSFSEGRFASVDRKIREFDQFICYRIEQDQRKSAQWTIVNLIFLPLNLAFWMVKRMSHLFPSSAGLLESSEQQQQQQQSTTVRRRSSYAKHLPHTTNSMPSSPAPSADLCVSDMRYSGEEMSGHRSS</sequence>
<keyword evidence="2" id="KW-0812">Transmembrane</keyword>
<evidence type="ECO:0000313" key="3">
    <source>
        <dbReference type="EMBL" id="KAF7720949.1"/>
    </source>
</evidence>
<comment type="caution">
    <text evidence="3">The sequence shown here is derived from an EMBL/GenBank/DDBJ whole genome shotgun (WGS) entry which is preliminary data.</text>
</comment>
<name>A0A8H7BET0_9FUNG</name>
<dbReference type="PANTHER" id="PTHR42032">
    <property type="entry name" value="YALI0E30679P"/>
    <property type="match status" value="1"/>
</dbReference>
<feature type="transmembrane region" description="Helical" evidence="2">
    <location>
        <begin position="9"/>
        <end position="27"/>
    </location>
</feature>
<feature type="compositionally biased region" description="Low complexity" evidence="1">
    <location>
        <begin position="206"/>
        <end position="216"/>
    </location>
</feature>
<reference evidence="3" key="1">
    <citation type="submission" date="2020-01" db="EMBL/GenBank/DDBJ databases">
        <title>Genome Sequencing of Three Apophysomyces-Like Fungal Strains Confirms a Novel Fungal Genus in the Mucoromycota with divergent Burkholderia-like Endosymbiotic Bacteria.</title>
        <authorList>
            <person name="Stajich J.E."/>
            <person name="Macias A.M."/>
            <person name="Carter-House D."/>
            <person name="Lovett B."/>
            <person name="Kasson L.R."/>
            <person name="Berry K."/>
            <person name="Grigoriev I."/>
            <person name="Chang Y."/>
            <person name="Spatafora J."/>
            <person name="Kasson M.T."/>
        </authorList>
    </citation>
    <scope>NUCLEOTIDE SEQUENCE</scope>
    <source>
        <strain evidence="3">NRRL A-21654</strain>
    </source>
</reference>
<protein>
    <submittedName>
        <fullName evidence="3">Uncharacterized protein</fullName>
    </submittedName>
</protein>
<keyword evidence="4" id="KW-1185">Reference proteome</keyword>
<feature type="transmembrane region" description="Helical" evidence="2">
    <location>
        <begin position="39"/>
        <end position="58"/>
    </location>
</feature>
<feature type="region of interest" description="Disordered" evidence="1">
    <location>
        <begin position="206"/>
        <end position="264"/>
    </location>
</feature>
<proteinExistence type="predicted"/>
<dbReference type="EMBL" id="JABAYA010000330">
    <property type="protein sequence ID" value="KAF7720949.1"/>
    <property type="molecule type" value="Genomic_DNA"/>
</dbReference>
<keyword evidence="2" id="KW-1133">Transmembrane helix</keyword>
<gene>
    <name evidence="3" type="ORF">EC973_005741</name>
</gene>
<dbReference type="PANTHER" id="PTHR42032:SF1">
    <property type="entry name" value="YALI0E30679P"/>
    <property type="match status" value="1"/>
</dbReference>